<feature type="domain" description="DUF2207" evidence="3">
    <location>
        <begin position="36"/>
        <end position="167"/>
    </location>
</feature>
<keyword evidence="6" id="KW-1185">Reference proteome</keyword>
<dbReference type="Proteomes" id="UP000837803">
    <property type="component" value="Unassembled WGS sequence"/>
</dbReference>
<feature type="transmembrane region" description="Helical" evidence="2">
    <location>
        <begin position="385"/>
        <end position="405"/>
    </location>
</feature>
<comment type="caution">
    <text evidence="5">The sequence shown here is derived from an EMBL/GenBank/DDBJ whole genome shotgun (WGS) entry which is preliminary data.</text>
</comment>
<evidence type="ECO:0000256" key="1">
    <source>
        <dbReference type="SAM" id="MobiDB-lite"/>
    </source>
</evidence>
<keyword evidence="2" id="KW-0472">Membrane</keyword>
<organism evidence="5 6">
    <name type="scientific">Neolewinella maritima</name>
    <dbReference type="NCBI Taxonomy" id="1383882"/>
    <lineage>
        <taxon>Bacteria</taxon>
        <taxon>Pseudomonadati</taxon>
        <taxon>Bacteroidota</taxon>
        <taxon>Saprospiria</taxon>
        <taxon>Saprospirales</taxon>
        <taxon>Lewinellaceae</taxon>
        <taxon>Neolewinella</taxon>
    </lineage>
</organism>
<evidence type="ECO:0000259" key="4">
    <source>
        <dbReference type="Pfam" id="PF20990"/>
    </source>
</evidence>
<feature type="domain" description="Predicted membrane protein YciQ-like C-terminal" evidence="4">
    <location>
        <begin position="269"/>
        <end position="495"/>
    </location>
</feature>
<dbReference type="InterPro" id="IPR018702">
    <property type="entry name" value="DUF2207"/>
</dbReference>
<evidence type="ECO:0000259" key="3">
    <source>
        <dbReference type="Pfam" id="PF09972"/>
    </source>
</evidence>
<dbReference type="Pfam" id="PF20990">
    <property type="entry name" value="DUF2207_C"/>
    <property type="match status" value="1"/>
</dbReference>
<gene>
    <name evidence="5" type="ORF">LEM8419_01027</name>
</gene>
<evidence type="ECO:0008006" key="7">
    <source>
        <dbReference type="Google" id="ProtNLM"/>
    </source>
</evidence>
<accession>A0ABN8F659</accession>
<dbReference type="InterPro" id="IPR048389">
    <property type="entry name" value="YciQ-like_C"/>
</dbReference>
<evidence type="ECO:0000313" key="5">
    <source>
        <dbReference type="EMBL" id="CAH0999727.1"/>
    </source>
</evidence>
<feature type="transmembrane region" description="Helical" evidence="2">
    <location>
        <begin position="411"/>
        <end position="432"/>
    </location>
</feature>
<dbReference type="EMBL" id="CAKLPZ010000001">
    <property type="protein sequence ID" value="CAH0999727.1"/>
    <property type="molecule type" value="Genomic_DNA"/>
</dbReference>
<evidence type="ECO:0000313" key="6">
    <source>
        <dbReference type="Proteomes" id="UP000837803"/>
    </source>
</evidence>
<name>A0ABN8F659_9BACT</name>
<feature type="compositionally biased region" description="Gly residues" evidence="1">
    <location>
        <begin position="539"/>
        <end position="558"/>
    </location>
</feature>
<keyword evidence="2" id="KW-1133">Transmembrane helix</keyword>
<reference evidence="5" key="1">
    <citation type="submission" date="2021-12" db="EMBL/GenBank/DDBJ databases">
        <authorList>
            <person name="Rodrigo-Torres L."/>
            <person name="Arahal R. D."/>
            <person name="Lucena T."/>
        </authorList>
    </citation>
    <scope>NUCLEOTIDE SEQUENCE</scope>
    <source>
        <strain evidence="5">CECT 8419</strain>
    </source>
</reference>
<keyword evidence="2" id="KW-0812">Transmembrane</keyword>
<dbReference type="Pfam" id="PF09972">
    <property type="entry name" value="DUF2207"/>
    <property type="match status" value="1"/>
</dbReference>
<protein>
    <recommendedName>
        <fullName evidence="7">DUF2207 domain-containing protein</fullName>
    </recommendedName>
</protein>
<feature type="region of interest" description="Disordered" evidence="1">
    <location>
        <begin position="529"/>
        <end position="558"/>
    </location>
</feature>
<sequence length="558" mass="60763">MEHKSIVLRYLLFVVLPFLASPAILFAQERFRTWHTEIVLHTDRSAEVTETITVVAEGRSVKRGITRTFPAPVKLLDVRRDGRSEPYHTDRKGGGVTLYVGQKDKLISPGTYTYRLRYRIEGAVLAYDSLDELSFDLIGPKLDFLIEQLTAMLQYPADALPVQYACYTGSVGDTERACSLAPGDPQNLIFTGRGTFGQGRVATVAVGFAPGVFAVADRAAATPIPPSSPAHRYGLLGVLLVGGFIAYRYALSSWREHGVDPPAPATGARYAPPHGYSPAELAYLSGRGGSAAGFTASLLDLATRGYLRIEEGRTHFELHKTNKDLPPDPAPEQQLLYRSLFDGAKRVKLRQSYDKKLRTISNKHDQAVAERHPGFLYQGHNSRRVLPLFLILLLTVLTAVLLIRTDPAHAGIGYVAVFGVLSLIAIGVYWYAIAQPSPEKVRLLAEIKAFRTYLSMSEKKRRALPDAPEMTVAHYEELLPYAIALGVHTKWSDYFGELLTVQNYRPHYAMGGRAFSANHFSTQLSSTVQQATVAPSQSSGGGGSAGGGSSGGGGAGGW</sequence>
<evidence type="ECO:0000256" key="2">
    <source>
        <dbReference type="SAM" id="Phobius"/>
    </source>
</evidence>
<proteinExistence type="predicted"/>